<name>A0A6P2D0V3_9BACT</name>
<evidence type="ECO:0000313" key="2">
    <source>
        <dbReference type="EMBL" id="VTR94881.1"/>
    </source>
</evidence>
<evidence type="ECO:0000256" key="1">
    <source>
        <dbReference type="SAM" id="Phobius"/>
    </source>
</evidence>
<keyword evidence="1" id="KW-0812">Transmembrane</keyword>
<reference evidence="2 3" key="1">
    <citation type="submission" date="2019-05" db="EMBL/GenBank/DDBJ databases">
        <authorList>
            <consortium name="Science for Life Laboratories"/>
        </authorList>
    </citation>
    <scope>NUCLEOTIDE SEQUENCE [LARGE SCALE GENOMIC DNA]</scope>
    <source>
        <strain evidence="2">Soil9</strain>
    </source>
</reference>
<gene>
    <name evidence="2" type="ORF">SOIL9_28330</name>
</gene>
<organism evidence="2 3">
    <name type="scientific">Gemmata massiliana</name>
    <dbReference type="NCBI Taxonomy" id="1210884"/>
    <lineage>
        <taxon>Bacteria</taxon>
        <taxon>Pseudomonadati</taxon>
        <taxon>Planctomycetota</taxon>
        <taxon>Planctomycetia</taxon>
        <taxon>Gemmatales</taxon>
        <taxon>Gemmataceae</taxon>
        <taxon>Gemmata</taxon>
    </lineage>
</organism>
<accession>A0A6P2D0V3</accession>
<keyword evidence="1" id="KW-1133">Transmembrane helix</keyword>
<keyword evidence="3" id="KW-1185">Reference proteome</keyword>
<feature type="transmembrane region" description="Helical" evidence="1">
    <location>
        <begin position="6"/>
        <end position="29"/>
    </location>
</feature>
<sequence length="35" mass="3873">MQTVVQVLIMLGFGAVLLTMLVGLTHLLLRKIPPR</sequence>
<dbReference type="Proteomes" id="UP000464178">
    <property type="component" value="Chromosome"/>
</dbReference>
<dbReference type="AlphaFoldDB" id="A0A6P2D0V3"/>
<evidence type="ECO:0000313" key="3">
    <source>
        <dbReference type="Proteomes" id="UP000464178"/>
    </source>
</evidence>
<dbReference type="EMBL" id="LR593886">
    <property type="protein sequence ID" value="VTR94881.1"/>
    <property type="molecule type" value="Genomic_DNA"/>
</dbReference>
<protein>
    <submittedName>
        <fullName evidence="2">Uncharacterized protein</fullName>
    </submittedName>
</protein>
<keyword evidence="1" id="KW-0472">Membrane</keyword>
<dbReference type="KEGG" id="gms:SOIL9_28330"/>
<proteinExistence type="predicted"/>